<name>A0ABX6GUC1_9GAMM</name>
<organism evidence="1 2">
    <name type="scientific">Serratia rhizosphaerae</name>
    <dbReference type="NCBI Taxonomy" id="2597702"/>
    <lineage>
        <taxon>Bacteria</taxon>
        <taxon>Pseudomonadati</taxon>
        <taxon>Pseudomonadota</taxon>
        <taxon>Gammaproteobacteria</taxon>
        <taxon>Enterobacterales</taxon>
        <taxon>Yersiniaceae</taxon>
        <taxon>Serratia</taxon>
    </lineage>
</organism>
<accession>A0ABX6GUC1</accession>
<evidence type="ECO:0000313" key="1">
    <source>
        <dbReference type="EMBL" id="QHA89787.1"/>
    </source>
</evidence>
<keyword evidence="2" id="KW-1185">Reference proteome</keyword>
<gene>
    <name evidence="1" type="ORF">FO014_00940</name>
</gene>
<dbReference type="Proteomes" id="UP000430368">
    <property type="component" value="Chromosome"/>
</dbReference>
<dbReference type="EMBL" id="CP041764">
    <property type="protein sequence ID" value="QHA89787.1"/>
    <property type="molecule type" value="Genomic_DNA"/>
</dbReference>
<proteinExistence type="predicted"/>
<sequence>MVDYSLYGMPQDNAKIYRDKLMVIYGESVLHLISSQRTVNKDNIMKYLVREIERQPEDIQKYYRVALETVGVHAR</sequence>
<evidence type="ECO:0000313" key="2">
    <source>
        <dbReference type="Proteomes" id="UP000430368"/>
    </source>
</evidence>
<protein>
    <submittedName>
        <fullName evidence="1">Uncharacterized protein</fullName>
    </submittedName>
</protein>
<reference evidence="1 2" key="1">
    <citation type="submission" date="2019-07" db="EMBL/GenBank/DDBJ databases">
        <title>Serratia dokdonensis sp. nov., an elicitor of systemic resistance in Nicotiana Tabacum.</title>
        <authorList>
            <person name="Son J.-S."/>
            <person name="Hwang Y.-J."/>
            <person name="Lee S.-Y."/>
            <person name="Ghim S.-Y."/>
        </authorList>
    </citation>
    <scope>NUCLEOTIDE SEQUENCE [LARGE SCALE GENOMIC DNA]</scope>
    <source>
        <strain evidence="1 2">KUDC3025</strain>
    </source>
</reference>